<feature type="domain" description="Protein kinase" evidence="8">
    <location>
        <begin position="421"/>
        <end position="706"/>
    </location>
</feature>
<dbReference type="GO" id="GO:0005524">
    <property type="term" value="F:ATP binding"/>
    <property type="evidence" value="ECO:0007669"/>
    <property type="project" value="UniProtKB-UniRule"/>
</dbReference>
<sequence>MDGEYNIHELDSILQDGSSEPQNLPLEYLRKITNNFADDRLLGEGGFGKVYKGVLQNGKLVAVKKLDQLIKLGIQERQFENEVYHLIRLKHPNIVRFIGYCYETRNECVQHNGKYIFAEMQQKLICLEYMPNGSLDRHLSDESSGHDWHTRYKIIKGICCGLHYLHEECQCQFSASIIHLDLKPANILLDDNMGPKVADFGLSRLFEDSKTHTCATFLSGSLGYMAPEYVMGRIVTTKADVYNLGVIIMEIITGSKVNLFSYSSPTSWQDFVERVLEKWRSRLEGAPSETDCKQIKCCLEIGLDCIKFNREERPTSREIIEKLDRWESTHCYINNEEGLPADQPEINGTRATAGADNNDHTRALRSCGSPKWTSARGLFRGQLSRIRRRMARQLWCVLMARGPSSLKKFTLAQLKVATFGFALEAKIGEGSFGTVYHGKLPNGREVAIKRRESGPRARRFQESAFRSQLAFLSHCHHRHIVGLVGYCEENKERLLVHEYMKNGSLYDHLHPKAATPSMPSPVVSSWKLRVKILLDASRGIEYLHAKPSVIHRDIKSSNILLDVGWTARVSGFGLALMVSEAQDQDQTVKIAGTAGYVDPQCFRLRHLSVKMDVYGFGVVMLEVLTGKRAIFKEAEGGDPVNVVDYAVPIILAGELGKILDLRAPEPAANEAEAVELVAYTAVHCVRLEGKDRPAMADIVANLETALALCEGTSGGGGFGHSSSSASASVSSMDRENELV</sequence>
<dbReference type="Pfam" id="PF07714">
    <property type="entry name" value="PK_Tyr_Ser-Thr"/>
    <property type="match status" value="1"/>
</dbReference>
<dbReference type="PROSITE" id="PS00107">
    <property type="entry name" value="PROTEIN_KINASE_ATP"/>
    <property type="match status" value="2"/>
</dbReference>
<evidence type="ECO:0000256" key="5">
    <source>
        <dbReference type="ARBA" id="ARBA00022840"/>
    </source>
</evidence>
<dbReference type="PANTHER" id="PTHR46146">
    <property type="entry name" value="SERINE/THREONINE-PROTEIN KINASE-LIKE PROTEIN CCR4"/>
    <property type="match status" value="1"/>
</dbReference>
<feature type="compositionally biased region" description="Low complexity" evidence="7">
    <location>
        <begin position="720"/>
        <end position="731"/>
    </location>
</feature>
<dbReference type="PROSITE" id="PS00108">
    <property type="entry name" value="PROTEIN_KINASE_ST"/>
    <property type="match status" value="2"/>
</dbReference>
<keyword evidence="5 6" id="KW-0067">ATP-binding</keyword>
<keyword evidence="10" id="KW-1185">Reference proteome</keyword>
<keyword evidence="2" id="KW-0808">Transferase</keyword>
<dbReference type="AlphaFoldDB" id="A0ABC9E7D3"/>
<dbReference type="SUPFAM" id="SSF56112">
    <property type="entry name" value="Protein kinase-like (PK-like)"/>
    <property type="match status" value="2"/>
</dbReference>
<dbReference type="InterPro" id="IPR008271">
    <property type="entry name" value="Ser/Thr_kinase_AS"/>
</dbReference>
<evidence type="ECO:0000256" key="2">
    <source>
        <dbReference type="ARBA" id="ARBA00022679"/>
    </source>
</evidence>
<dbReference type="Gene3D" id="3.30.200.20">
    <property type="entry name" value="Phosphorylase Kinase, domain 1"/>
    <property type="match status" value="2"/>
</dbReference>
<keyword evidence="3 6" id="KW-0547">Nucleotide-binding</keyword>
<dbReference type="InterPro" id="IPR017441">
    <property type="entry name" value="Protein_kinase_ATP_BS"/>
</dbReference>
<feature type="binding site" evidence="6">
    <location>
        <position position="449"/>
    </location>
    <ligand>
        <name>ATP</name>
        <dbReference type="ChEBI" id="CHEBI:30616"/>
    </ligand>
</feature>
<dbReference type="EMBL" id="OZ075146">
    <property type="protein sequence ID" value="CAL5053405.1"/>
    <property type="molecule type" value="Genomic_DNA"/>
</dbReference>
<reference evidence="9 10" key="2">
    <citation type="submission" date="2024-10" db="EMBL/GenBank/DDBJ databases">
        <authorList>
            <person name="Ryan C."/>
        </authorList>
    </citation>
    <scope>NUCLEOTIDE SEQUENCE [LARGE SCALE GENOMIC DNA]</scope>
</reference>
<feature type="binding site" evidence="6">
    <location>
        <position position="65"/>
    </location>
    <ligand>
        <name>ATP</name>
        <dbReference type="ChEBI" id="CHEBI:30616"/>
    </ligand>
</feature>
<proteinExistence type="predicted"/>
<dbReference type="InterPro" id="IPR001245">
    <property type="entry name" value="Ser-Thr/Tyr_kinase_cat_dom"/>
</dbReference>
<dbReference type="FunFam" id="1.10.510.10:FF:000870">
    <property type="entry name" value="OSJNBa0016N04.16-like protein"/>
    <property type="match status" value="1"/>
</dbReference>
<evidence type="ECO:0000256" key="4">
    <source>
        <dbReference type="ARBA" id="ARBA00022777"/>
    </source>
</evidence>
<dbReference type="PANTHER" id="PTHR46146:SF3">
    <property type="entry name" value="SERINE_THREONINE-PROTEIN KINASE-LIKE PROTEIN CCR3-RELATED"/>
    <property type="match status" value="1"/>
</dbReference>
<keyword evidence="1" id="KW-0723">Serine/threonine-protein kinase</keyword>
<dbReference type="Gene3D" id="1.10.510.10">
    <property type="entry name" value="Transferase(Phosphotransferase) domain 1"/>
    <property type="match status" value="2"/>
</dbReference>
<evidence type="ECO:0000256" key="7">
    <source>
        <dbReference type="SAM" id="MobiDB-lite"/>
    </source>
</evidence>
<dbReference type="GO" id="GO:0016301">
    <property type="term" value="F:kinase activity"/>
    <property type="evidence" value="ECO:0007669"/>
    <property type="project" value="UniProtKB-KW"/>
</dbReference>
<protein>
    <recommendedName>
        <fullName evidence="8">Protein kinase domain-containing protein</fullName>
    </recommendedName>
</protein>
<dbReference type="Proteomes" id="UP001497457">
    <property type="component" value="Chromosome 36b"/>
</dbReference>
<organism evidence="9 10">
    <name type="scientific">Urochloa decumbens</name>
    <dbReference type="NCBI Taxonomy" id="240449"/>
    <lineage>
        <taxon>Eukaryota</taxon>
        <taxon>Viridiplantae</taxon>
        <taxon>Streptophyta</taxon>
        <taxon>Embryophyta</taxon>
        <taxon>Tracheophyta</taxon>
        <taxon>Spermatophyta</taxon>
        <taxon>Magnoliopsida</taxon>
        <taxon>Liliopsida</taxon>
        <taxon>Poales</taxon>
        <taxon>Poaceae</taxon>
        <taxon>PACMAD clade</taxon>
        <taxon>Panicoideae</taxon>
        <taxon>Panicodae</taxon>
        <taxon>Paniceae</taxon>
        <taxon>Melinidinae</taxon>
        <taxon>Urochloa</taxon>
    </lineage>
</organism>
<feature type="region of interest" description="Disordered" evidence="7">
    <location>
        <begin position="719"/>
        <end position="739"/>
    </location>
</feature>
<reference evidence="10" key="1">
    <citation type="submission" date="2024-06" db="EMBL/GenBank/DDBJ databases">
        <authorList>
            <person name="Ryan C."/>
        </authorList>
    </citation>
    <scope>NUCLEOTIDE SEQUENCE [LARGE SCALE GENOMIC DNA]</scope>
</reference>
<keyword evidence="4" id="KW-0418">Kinase</keyword>
<evidence type="ECO:0000256" key="3">
    <source>
        <dbReference type="ARBA" id="ARBA00022741"/>
    </source>
</evidence>
<evidence type="ECO:0000256" key="6">
    <source>
        <dbReference type="PROSITE-ProRule" id="PRU10141"/>
    </source>
</evidence>
<dbReference type="InterPro" id="IPR000719">
    <property type="entry name" value="Prot_kinase_dom"/>
</dbReference>
<evidence type="ECO:0000313" key="9">
    <source>
        <dbReference type="EMBL" id="CAL5053405.1"/>
    </source>
</evidence>
<dbReference type="PROSITE" id="PS50011">
    <property type="entry name" value="PROTEIN_KINASE_DOM"/>
    <property type="match status" value="2"/>
</dbReference>
<evidence type="ECO:0000259" key="8">
    <source>
        <dbReference type="PROSITE" id="PS50011"/>
    </source>
</evidence>
<feature type="domain" description="Protein kinase" evidence="8">
    <location>
        <begin position="36"/>
        <end position="333"/>
    </location>
</feature>
<dbReference type="FunFam" id="3.30.200.20:FF:000465">
    <property type="entry name" value="Cysteine-rich receptor-like protein kinase 6"/>
    <property type="match status" value="1"/>
</dbReference>
<evidence type="ECO:0000256" key="1">
    <source>
        <dbReference type="ARBA" id="ARBA00022527"/>
    </source>
</evidence>
<gene>
    <name evidence="9" type="ORF">URODEC1_LOCUS93226</name>
</gene>
<evidence type="ECO:0000313" key="10">
    <source>
        <dbReference type="Proteomes" id="UP001497457"/>
    </source>
</evidence>
<dbReference type="SMART" id="SM00220">
    <property type="entry name" value="S_TKc"/>
    <property type="match status" value="2"/>
</dbReference>
<dbReference type="InterPro" id="IPR011009">
    <property type="entry name" value="Kinase-like_dom_sf"/>
</dbReference>
<dbReference type="Pfam" id="PF00069">
    <property type="entry name" value="Pkinase"/>
    <property type="match status" value="1"/>
</dbReference>
<accession>A0ABC9E7D3</accession>
<name>A0ABC9E7D3_9POAL</name>